<dbReference type="GO" id="GO:0061710">
    <property type="term" value="F:L-threonylcarbamoyladenylate synthase"/>
    <property type="evidence" value="ECO:0007669"/>
    <property type="project" value="UniProtKB-EC"/>
</dbReference>
<dbReference type="Pfam" id="PF01300">
    <property type="entry name" value="Sua5_yciO_yrdC"/>
    <property type="match status" value="1"/>
</dbReference>
<evidence type="ECO:0000259" key="10">
    <source>
        <dbReference type="PROSITE" id="PS51163"/>
    </source>
</evidence>
<dbReference type="FunFam" id="3.90.870.10:FF:000004">
    <property type="entry name" value="Threonylcarbamoyl-AMP synthase"/>
    <property type="match status" value="1"/>
</dbReference>
<reference evidence="11 12" key="1">
    <citation type="journal article" date="2011" name="J. Bacteriol.">
        <title>Draft genome sequence of the chemolithoheterotrophic, halophilic methylotroph Methylophaga thiooxydans DMS010.</title>
        <authorList>
            <person name="Boden R."/>
            <person name="Ferriera S."/>
            <person name="Johnson J."/>
            <person name="Kelly D.P."/>
            <person name="Murrell J.C."/>
            <person name="Schafer H."/>
        </authorList>
    </citation>
    <scope>NUCLEOTIDE SEQUENCE [LARGE SCALE GENOMIC DNA]</scope>
    <source>
        <strain evidence="11 12">DMS010</strain>
    </source>
</reference>
<dbReference type="AlphaFoldDB" id="C0N5V6"/>
<feature type="domain" description="YrdC-like" evidence="10">
    <location>
        <begin position="9"/>
        <end position="188"/>
    </location>
</feature>
<dbReference type="PROSITE" id="PS51163">
    <property type="entry name" value="YRDC"/>
    <property type="match status" value="1"/>
</dbReference>
<dbReference type="HOGENOM" id="CLU_031397_6_0_6"/>
<evidence type="ECO:0000256" key="9">
    <source>
        <dbReference type="HAMAP-Rule" id="MF_01852"/>
    </source>
</evidence>
<keyword evidence="3 9" id="KW-0808">Transferase</keyword>
<dbReference type="GO" id="GO:0005524">
    <property type="term" value="F:ATP binding"/>
    <property type="evidence" value="ECO:0007669"/>
    <property type="project" value="UniProtKB-UniRule"/>
</dbReference>
<evidence type="ECO:0000256" key="8">
    <source>
        <dbReference type="ARBA" id="ARBA00048366"/>
    </source>
</evidence>
<comment type="catalytic activity">
    <reaction evidence="8 9">
        <text>L-threonine + hydrogencarbonate + ATP = L-threonylcarbamoyladenylate + diphosphate + H2O</text>
        <dbReference type="Rhea" id="RHEA:36407"/>
        <dbReference type="ChEBI" id="CHEBI:15377"/>
        <dbReference type="ChEBI" id="CHEBI:17544"/>
        <dbReference type="ChEBI" id="CHEBI:30616"/>
        <dbReference type="ChEBI" id="CHEBI:33019"/>
        <dbReference type="ChEBI" id="CHEBI:57926"/>
        <dbReference type="ChEBI" id="CHEBI:73682"/>
        <dbReference type="EC" id="2.7.7.87"/>
    </reaction>
</comment>
<dbReference type="NCBIfam" id="TIGR00057">
    <property type="entry name" value="L-threonylcarbamoyladenylate synthase"/>
    <property type="match status" value="1"/>
</dbReference>
<proteinExistence type="inferred from homology"/>
<dbReference type="GO" id="GO:0002949">
    <property type="term" value="P:tRNA threonylcarbamoyladenosine modification"/>
    <property type="evidence" value="ECO:0007669"/>
    <property type="project" value="UniProtKB-UniRule"/>
</dbReference>
<dbReference type="Gene3D" id="3.90.870.10">
    <property type="entry name" value="DHBP synthase"/>
    <property type="match status" value="1"/>
</dbReference>
<evidence type="ECO:0000256" key="7">
    <source>
        <dbReference type="ARBA" id="ARBA00022840"/>
    </source>
</evidence>
<dbReference type="InterPro" id="IPR023535">
    <property type="entry name" value="TC-AMP_synthase"/>
</dbReference>
<evidence type="ECO:0000256" key="2">
    <source>
        <dbReference type="ARBA" id="ARBA00022490"/>
    </source>
</evidence>
<evidence type="ECO:0000313" key="12">
    <source>
        <dbReference type="Proteomes" id="UP000004679"/>
    </source>
</evidence>
<keyword evidence="12" id="KW-1185">Reference proteome</keyword>
<dbReference type="InterPro" id="IPR017945">
    <property type="entry name" value="DHBP_synth_RibB-like_a/b_dom"/>
</dbReference>
<dbReference type="InterPro" id="IPR050156">
    <property type="entry name" value="TC-AMP_synthase_SUA5"/>
</dbReference>
<comment type="similarity">
    <text evidence="9">Belongs to the SUA5 family. TsaC subfamily.</text>
</comment>
<keyword evidence="2 9" id="KW-0963">Cytoplasm</keyword>
<comment type="subcellular location">
    <subcellularLocation>
        <location evidence="1 9">Cytoplasm</location>
    </subcellularLocation>
</comment>
<accession>C0N5V6</accession>
<dbReference type="GO" id="GO:0000049">
    <property type="term" value="F:tRNA binding"/>
    <property type="evidence" value="ECO:0007669"/>
    <property type="project" value="TreeGrafter"/>
</dbReference>
<evidence type="ECO:0000256" key="6">
    <source>
        <dbReference type="ARBA" id="ARBA00022741"/>
    </source>
</evidence>
<dbReference type="PANTHER" id="PTHR17490">
    <property type="entry name" value="SUA5"/>
    <property type="match status" value="1"/>
</dbReference>
<dbReference type="InterPro" id="IPR006070">
    <property type="entry name" value="Sua5-like_dom"/>
</dbReference>
<evidence type="ECO:0000256" key="4">
    <source>
        <dbReference type="ARBA" id="ARBA00022694"/>
    </source>
</evidence>
<dbReference type="GO" id="GO:0003725">
    <property type="term" value="F:double-stranded RNA binding"/>
    <property type="evidence" value="ECO:0007669"/>
    <property type="project" value="InterPro"/>
</dbReference>
<evidence type="ECO:0000256" key="1">
    <source>
        <dbReference type="ARBA" id="ARBA00004496"/>
    </source>
</evidence>
<name>C0N5V6_9GAMM</name>
<comment type="function">
    <text evidence="9">Required for the formation of a threonylcarbamoyl group on adenosine at position 37 (t(6)A37) in tRNAs that read codons beginning with adenine. Catalyzes the conversion of L-threonine, HCO(3)(-)/CO(2) and ATP to give threonylcarbamoyl-AMP (TC-AMP) as the acyladenylate intermediate, with the release of diphosphate.</text>
</comment>
<organism evidence="11 12">
    <name type="scientific">Methylophaga thiooxydans DMS010</name>
    <dbReference type="NCBI Taxonomy" id="637616"/>
    <lineage>
        <taxon>Bacteria</taxon>
        <taxon>Pseudomonadati</taxon>
        <taxon>Pseudomonadota</taxon>
        <taxon>Gammaproteobacteria</taxon>
        <taxon>Thiotrichales</taxon>
        <taxon>Piscirickettsiaceae</taxon>
        <taxon>Methylophaga</taxon>
    </lineage>
</organism>
<keyword evidence="5 9" id="KW-0548">Nucleotidyltransferase</keyword>
<dbReference type="GO" id="GO:0005737">
    <property type="term" value="C:cytoplasm"/>
    <property type="evidence" value="ECO:0007669"/>
    <property type="project" value="UniProtKB-SubCell"/>
</dbReference>
<dbReference type="HAMAP" id="MF_01852">
    <property type="entry name" value="TsaC"/>
    <property type="match status" value="1"/>
</dbReference>
<dbReference type="EC" id="2.7.7.87" evidence="9"/>
<dbReference type="GO" id="GO:0006450">
    <property type="term" value="P:regulation of translational fidelity"/>
    <property type="evidence" value="ECO:0007669"/>
    <property type="project" value="TreeGrafter"/>
</dbReference>
<keyword evidence="4 9" id="KW-0819">tRNA processing</keyword>
<dbReference type="PANTHER" id="PTHR17490:SF18">
    <property type="entry name" value="THREONYLCARBAMOYL-AMP SYNTHASE"/>
    <property type="match status" value="1"/>
</dbReference>
<dbReference type="EMBL" id="GG657897">
    <property type="protein sequence ID" value="EEF79947.1"/>
    <property type="molecule type" value="Genomic_DNA"/>
</dbReference>
<evidence type="ECO:0000256" key="3">
    <source>
        <dbReference type="ARBA" id="ARBA00022679"/>
    </source>
</evidence>
<keyword evidence="7 9" id="KW-0067">ATP-binding</keyword>
<keyword evidence="6 9" id="KW-0547">Nucleotide-binding</keyword>
<evidence type="ECO:0000256" key="5">
    <source>
        <dbReference type="ARBA" id="ARBA00022695"/>
    </source>
</evidence>
<protein>
    <recommendedName>
        <fullName evidence="9">Threonylcarbamoyl-AMP synthase</fullName>
        <shortName evidence="9">TC-AMP synthase</shortName>
        <ecNumber evidence="9">2.7.7.87</ecNumber>
    </recommendedName>
    <alternativeName>
        <fullName evidence="9">L-threonylcarbamoyladenylate synthase</fullName>
    </alternativeName>
    <alternativeName>
        <fullName evidence="9">t(6)A37 threonylcarbamoyladenosine biosynthesis protein TsaC</fullName>
    </alternativeName>
    <alternativeName>
        <fullName evidence="9">tRNA threonylcarbamoyladenosine biosynthesis protein TsaC</fullName>
    </alternativeName>
</protein>
<evidence type="ECO:0000313" key="11">
    <source>
        <dbReference type="EMBL" id="EEF79947.1"/>
    </source>
</evidence>
<sequence length="188" mass="20472">MGNDMAALNWRLRQAVKTLNLGGTIAYPTEAVYGVGCDPWDEEAVLTLLEIKQRPWTKGLILIAADFNQLQDFIEPVSAAMLEQLQQTWPGPVTWLLPARSDVPGYLTGMHDTIAVRVTAHPLTRQLCEAFGGAIVSTSANITGLKPAMNVHQVRWQLPAIDYVLPGALGGADKPSQIRDGQTGETLR</sequence>
<dbReference type="Proteomes" id="UP000004679">
    <property type="component" value="Unassembled WGS sequence"/>
</dbReference>
<dbReference type="SUPFAM" id="SSF55821">
    <property type="entry name" value="YrdC/RibB"/>
    <property type="match status" value="1"/>
</dbReference>
<gene>
    <name evidence="9" type="primary">tsaC</name>
    <name evidence="11" type="ORF">MDMS009_1498</name>
</gene>